<dbReference type="Proteomes" id="UP001157137">
    <property type="component" value="Unassembled WGS sequence"/>
</dbReference>
<reference evidence="2" key="1">
    <citation type="submission" date="2023-02" db="EMBL/GenBank/DDBJ databases">
        <title>Proposal of a novel subspecies: Alicyclobacillus hesperidum subspecies aegle.</title>
        <authorList>
            <person name="Goto K."/>
            <person name="Fujii T."/>
            <person name="Yasui K."/>
            <person name="Mochida K."/>
            <person name="Kato-Tanaka Y."/>
            <person name="Morohoshi S."/>
            <person name="An S.Y."/>
            <person name="Kasai H."/>
            <person name="Yokota A."/>
        </authorList>
    </citation>
    <scope>NUCLEOTIDE SEQUENCE</scope>
    <source>
        <strain evidence="2">DSM 12766</strain>
    </source>
</reference>
<proteinExistence type="predicted"/>
<feature type="region of interest" description="Disordered" evidence="1">
    <location>
        <begin position="1"/>
        <end position="48"/>
    </location>
</feature>
<dbReference type="EMBL" id="BSRA01000007">
    <property type="protein sequence ID" value="GLV13730.1"/>
    <property type="molecule type" value="Genomic_DNA"/>
</dbReference>
<gene>
    <name evidence="2" type="ORF">Heshes_14140</name>
</gene>
<evidence type="ECO:0000256" key="1">
    <source>
        <dbReference type="SAM" id="MobiDB-lite"/>
    </source>
</evidence>
<protein>
    <submittedName>
        <fullName evidence="2">Uncharacterized protein</fullName>
    </submittedName>
</protein>
<comment type="caution">
    <text evidence="2">The sequence shown here is derived from an EMBL/GenBank/DDBJ whole genome shotgun (WGS) entry which is preliminary data.</text>
</comment>
<name>A0AA37X305_9BACL</name>
<evidence type="ECO:0000313" key="2">
    <source>
        <dbReference type="EMBL" id="GLV13730.1"/>
    </source>
</evidence>
<organism evidence="2 3">
    <name type="scientific">Alicyclobacillus hesperidum</name>
    <dbReference type="NCBI Taxonomy" id="89784"/>
    <lineage>
        <taxon>Bacteria</taxon>
        <taxon>Bacillati</taxon>
        <taxon>Bacillota</taxon>
        <taxon>Bacilli</taxon>
        <taxon>Bacillales</taxon>
        <taxon>Alicyclobacillaceae</taxon>
        <taxon>Alicyclobacillus</taxon>
    </lineage>
</organism>
<dbReference type="AlphaFoldDB" id="A0AA37X305"/>
<evidence type="ECO:0000313" key="3">
    <source>
        <dbReference type="Proteomes" id="UP001157137"/>
    </source>
</evidence>
<accession>A0AA37X305</accession>
<sequence>MLHPGLAKEGPYRARATHQEEQECGGSGNELRDDVAKRGTIHGHTPLY</sequence>